<sequence>MEYGEVSEDTDAVKEWLKKRNNTICMYGVDHKNPVGHKVSIQDVNSGKNLTDVYVVHSDDKSSLEKLFLSENLSIRLDSNIIERIRLLNLFASEIEQNSDLICKIESLTRGLLPKDTKKYGVTLLVEYLRYYANWAYSTKDDSITYPRGTVIYASDNACLGILGFALGPALAHESTVILHVEPALSICAAFLIDLAIRAGFKENVIKLFPTIKGPHLVSNVETMVYLLGDINTESFQKLEMYETKQIVAVSNQKIPMIVFNNCDLDSACECAITSVWEYGGMLPWATGTILVQEDVYTTFLEKMKYKLKNLRLGKGIDKIADISYPIPSEIAKLEQMISDARAQGIDVYQPHSDDHTFQPTLFIGMKVYNNNVIDDYKNVSPAVTILPFRTPKEAVALANNNRQGLAASVWSENVSLINEITGKLEVGTVWVNSHGVIKPNVPFTTHKFDGAGYIGGSPGFYEYVDQQFKSIKLMDPAAKSNLSTYFKTPLTMWSKLNVNQRAQILSKWAETLSNNKTSVMVEGGVNNLIATIYKCITKYSSINSSEVVNGFELTVKREAVGVVFYTISERNQLHIPIIVEALLLGNPVVLISQEYFNEHETFVKHFPGKVLLSLKCLPSVDTSNPHAIFINNSSAGHRFDKRYRNINSPEFVLRRCTLLKNIWIPIGDSL</sequence>
<dbReference type="EMBL" id="JASPKY010000111">
    <property type="protein sequence ID" value="KAK9736629.1"/>
    <property type="molecule type" value="Genomic_DNA"/>
</dbReference>
<dbReference type="InterPro" id="IPR016162">
    <property type="entry name" value="Ald_DH_N"/>
</dbReference>
<dbReference type="Gene3D" id="3.40.309.10">
    <property type="entry name" value="Aldehyde Dehydrogenase, Chain A, domain 2"/>
    <property type="match status" value="1"/>
</dbReference>
<name>A0AAW1LQP8_POPJA</name>
<protein>
    <submittedName>
        <fullName evidence="2">Aldehyde dehydrogenase family</fullName>
    </submittedName>
</protein>
<dbReference type="InterPro" id="IPR015590">
    <property type="entry name" value="Aldehyde_DH_dom"/>
</dbReference>
<comment type="caution">
    <text evidence="2">The sequence shown here is derived from an EMBL/GenBank/DDBJ whole genome shotgun (WGS) entry which is preliminary data.</text>
</comment>
<dbReference type="GO" id="GO:0016620">
    <property type="term" value="F:oxidoreductase activity, acting on the aldehyde or oxo group of donors, NAD or NADP as acceptor"/>
    <property type="evidence" value="ECO:0007669"/>
    <property type="project" value="InterPro"/>
</dbReference>
<gene>
    <name evidence="2" type="ORF">QE152_g11434</name>
</gene>
<accession>A0AAW1LQP8</accession>
<dbReference type="AlphaFoldDB" id="A0AAW1LQP8"/>
<feature type="domain" description="Aldehyde dehydrogenase" evidence="1">
    <location>
        <begin position="80"/>
        <end position="467"/>
    </location>
</feature>
<dbReference type="PANTHER" id="PTHR11699">
    <property type="entry name" value="ALDEHYDE DEHYDROGENASE-RELATED"/>
    <property type="match status" value="1"/>
</dbReference>
<evidence type="ECO:0000313" key="2">
    <source>
        <dbReference type="EMBL" id="KAK9736629.1"/>
    </source>
</evidence>
<dbReference type="InterPro" id="IPR016163">
    <property type="entry name" value="Ald_DH_C"/>
</dbReference>
<keyword evidence="3" id="KW-1185">Reference proteome</keyword>
<dbReference type="Pfam" id="PF00171">
    <property type="entry name" value="Aldedh"/>
    <property type="match status" value="1"/>
</dbReference>
<dbReference type="InterPro" id="IPR016161">
    <property type="entry name" value="Ald_DH/histidinol_DH"/>
</dbReference>
<dbReference type="Proteomes" id="UP001458880">
    <property type="component" value="Unassembled WGS sequence"/>
</dbReference>
<evidence type="ECO:0000259" key="1">
    <source>
        <dbReference type="Pfam" id="PF00171"/>
    </source>
</evidence>
<proteinExistence type="predicted"/>
<dbReference type="Gene3D" id="3.40.605.10">
    <property type="entry name" value="Aldehyde Dehydrogenase, Chain A, domain 1"/>
    <property type="match status" value="1"/>
</dbReference>
<evidence type="ECO:0000313" key="3">
    <source>
        <dbReference type="Proteomes" id="UP001458880"/>
    </source>
</evidence>
<dbReference type="SUPFAM" id="SSF53720">
    <property type="entry name" value="ALDH-like"/>
    <property type="match status" value="2"/>
</dbReference>
<reference evidence="2 3" key="1">
    <citation type="journal article" date="2024" name="BMC Genomics">
        <title>De novo assembly and annotation of Popillia japonica's genome with initial clues to its potential as an invasive pest.</title>
        <authorList>
            <person name="Cucini C."/>
            <person name="Boschi S."/>
            <person name="Funari R."/>
            <person name="Cardaioli E."/>
            <person name="Iannotti N."/>
            <person name="Marturano G."/>
            <person name="Paoli F."/>
            <person name="Bruttini M."/>
            <person name="Carapelli A."/>
            <person name="Frati F."/>
            <person name="Nardi F."/>
        </authorList>
    </citation>
    <scope>NUCLEOTIDE SEQUENCE [LARGE SCALE GENOMIC DNA]</scope>
    <source>
        <strain evidence="2">DMR45628</strain>
    </source>
</reference>
<organism evidence="2 3">
    <name type="scientific">Popillia japonica</name>
    <name type="common">Japanese beetle</name>
    <dbReference type="NCBI Taxonomy" id="7064"/>
    <lineage>
        <taxon>Eukaryota</taxon>
        <taxon>Metazoa</taxon>
        <taxon>Ecdysozoa</taxon>
        <taxon>Arthropoda</taxon>
        <taxon>Hexapoda</taxon>
        <taxon>Insecta</taxon>
        <taxon>Pterygota</taxon>
        <taxon>Neoptera</taxon>
        <taxon>Endopterygota</taxon>
        <taxon>Coleoptera</taxon>
        <taxon>Polyphaga</taxon>
        <taxon>Scarabaeiformia</taxon>
        <taxon>Scarabaeidae</taxon>
        <taxon>Rutelinae</taxon>
        <taxon>Popillia</taxon>
    </lineage>
</organism>